<keyword evidence="6" id="KW-0862">Zinc</keyword>
<dbReference type="GO" id="GO:0016151">
    <property type="term" value="F:nickel cation binding"/>
    <property type="evidence" value="ECO:0007669"/>
    <property type="project" value="InterPro"/>
</dbReference>
<dbReference type="AlphaFoldDB" id="A0AAT9LAI7"/>
<dbReference type="GO" id="GO:0051604">
    <property type="term" value="P:protein maturation"/>
    <property type="evidence" value="ECO:0007669"/>
    <property type="project" value="InterPro"/>
</dbReference>
<evidence type="ECO:0000256" key="3">
    <source>
        <dbReference type="ARBA" id="ARBA00022723"/>
    </source>
</evidence>
<dbReference type="GO" id="GO:0008270">
    <property type="term" value="F:zinc ion binding"/>
    <property type="evidence" value="ECO:0007669"/>
    <property type="project" value="TreeGrafter"/>
</dbReference>
<dbReference type="PANTHER" id="PTHR30134:SF2">
    <property type="entry name" value="HYDROGENASE MATURATION FACTOR HYPB"/>
    <property type="match status" value="1"/>
</dbReference>
<keyword evidence="3" id="KW-0479">Metal-binding</keyword>
<dbReference type="PANTHER" id="PTHR30134">
    <property type="entry name" value="HYDROGENASE PROTEIN ASSEMBLY PROTEIN, NICKEL CHAPERONE"/>
    <property type="match status" value="1"/>
</dbReference>
<evidence type="ECO:0000259" key="8">
    <source>
        <dbReference type="Pfam" id="PF02492"/>
    </source>
</evidence>
<dbReference type="KEGG" id="fcz:IMF26_06605"/>
<keyword evidence="5" id="KW-0378">Hydrolase</keyword>
<dbReference type="GO" id="GO:0003924">
    <property type="term" value="F:GTPase activity"/>
    <property type="evidence" value="ECO:0007669"/>
    <property type="project" value="InterPro"/>
</dbReference>
<dbReference type="Pfam" id="PF02492">
    <property type="entry name" value="cobW"/>
    <property type="match status" value="1"/>
</dbReference>
<sequence>MSVKVVVGKNILDANEKNADDLRKVFHESGVRVVNMLGSPGSGKTSILQKVIPGLSPLRVAVIEGDIATTRDAERLSSLGIQVVQITTLGACHLDASMVSRAVSEIDLSTVDLLFIENVGNLVCPASFDLGEDLRILVLSVAEGSDKPLKYPAAFLTSQAVIINKKDLIPYTDFSLESAVAEIRSMKSSLEIFEVSCRTGEGIERLCGWIEDWAKGKVEVSK</sequence>
<evidence type="ECO:0000256" key="7">
    <source>
        <dbReference type="ARBA" id="ARBA00023134"/>
    </source>
</evidence>
<proteinExistence type="inferred from homology"/>
<evidence type="ECO:0000256" key="6">
    <source>
        <dbReference type="ARBA" id="ARBA00022833"/>
    </source>
</evidence>
<dbReference type="NCBIfam" id="TIGR00073">
    <property type="entry name" value="hypB"/>
    <property type="match status" value="1"/>
</dbReference>
<dbReference type="Gene3D" id="3.40.50.300">
    <property type="entry name" value="P-loop containing nucleotide triphosphate hydrolases"/>
    <property type="match status" value="1"/>
</dbReference>
<dbReference type="InterPro" id="IPR027417">
    <property type="entry name" value="P-loop_NTPase"/>
</dbReference>
<reference evidence="9" key="2">
    <citation type="journal article" date="2023" name="Biology">
        <title>Prokaryotic Life Associated with Coal-Fire Gas Vents Revealed by Metagenomics.</title>
        <authorList>
            <person name="Kadnikov V.V."/>
            <person name="Mardanov A.V."/>
            <person name="Beletsky A.V."/>
            <person name="Karnachuk O.V."/>
            <person name="Ravin N.V."/>
        </authorList>
    </citation>
    <scope>NUCLEOTIDE SEQUENCE</scope>
    <source>
        <strain evidence="9">Bu02</strain>
    </source>
</reference>
<evidence type="ECO:0000256" key="5">
    <source>
        <dbReference type="ARBA" id="ARBA00022801"/>
    </source>
</evidence>
<comment type="similarity">
    <text evidence="1">Belongs to the SIMIBI class G3E GTPase family. HypB/HupM subfamily.</text>
</comment>
<dbReference type="InterPro" id="IPR004392">
    <property type="entry name" value="Hyd_mat_HypB"/>
</dbReference>
<evidence type="ECO:0000256" key="2">
    <source>
        <dbReference type="ARBA" id="ARBA00022596"/>
    </source>
</evidence>
<organism evidence="9">
    <name type="scientific">Candidatus Fermentithermobacillus carboniphilus</name>
    <dbReference type="NCBI Taxonomy" id="3085328"/>
    <lineage>
        <taxon>Bacteria</taxon>
        <taxon>Bacillati</taxon>
        <taxon>Bacillota</taxon>
        <taxon>Candidatus Fermentithermobacillia</taxon>
        <taxon>Candidatus Fermentithermobacillales</taxon>
        <taxon>Candidatus Fermentithermobacillaceae</taxon>
        <taxon>Candidatus Fermentithermobacillus</taxon>
    </lineage>
</organism>
<gene>
    <name evidence="9" type="primary">hypB</name>
    <name evidence="9" type="ORF">IMF26_06605</name>
</gene>
<name>A0AAT9LAI7_9FIRM</name>
<dbReference type="PIRSF" id="PIRSF005624">
    <property type="entry name" value="Ni-bind_GTPase"/>
    <property type="match status" value="1"/>
</dbReference>
<evidence type="ECO:0000256" key="4">
    <source>
        <dbReference type="ARBA" id="ARBA00022741"/>
    </source>
</evidence>
<dbReference type="EMBL" id="CP062796">
    <property type="protein sequence ID" value="QUL97778.1"/>
    <property type="molecule type" value="Genomic_DNA"/>
</dbReference>
<evidence type="ECO:0000256" key="1">
    <source>
        <dbReference type="ARBA" id="ARBA00006211"/>
    </source>
</evidence>
<keyword evidence="2" id="KW-0533">Nickel</keyword>
<accession>A0AAT9LAI7</accession>
<dbReference type="InterPro" id="IPR003495">
    <property type="entry name" value="CobW/HypB/UreG_nucleotide-bd"/>
</dbReference>
<keyword evidence="7" id="KW-0342">GTP-binding</keyword>
<protein>
    <submittedName>
        <fullName evidence="9">Hydrogenase nickel incorporation protein HypB</fullName>
    </submittedName>
</protein>
<feature type="domain" description="CobW/HypB/UreG nucleotide-binding" evidence="8">
    <location>
        <begin position="33"/>
        <end position="193"/>
    </location>
</feature>
<evidence type="ECO:0000313" key="9">
    <source>
        <dbReference type="EMBL" id="QUL97778.1"/>
    </source>
</evidence>
<dbReference type="GO" id="GO:0005525">
    <property type="term" value="F:GTP binding"/>
    <property type="evidence" value="ECO:0007669"/>
    <property type="project" value="UniProtKB-KW"/>
</dbReference>
<reference evidence="9" key="1">
    <citation type="submission" date="2020-10" db="EMBL/GenBank/DDBJ databases">
        <authorList>
            <person name="Kadnikov V."/>
            <person name="Beletsky A.V."/>
            <person name="Mardanov A.V."/>
            <person name="Karnachuk O.V."/>
            <person name="Ravin N.V."/>
        </authorList>
    </citation>
    <scope>NUCLEOTIDE SEQUENCE</scope>
    <source>
        <strain evidence="9">Bu02</strain>
    </source>
</reference>
<keyword evidence="4" id="KW-0547">Nucleotide-binding</keyword>
<dbReference type="SUPFAM" id="SSF52540">
    <property type="entry name" value="P-loop containing nucleoside triphosphate hydrolases"/>
    <property type="match status" value="1"/>
</dbReference>